<dbReference type="InterPro" id="IPR000731">
    <property type="entry name" value="SSD"/>
</dbReference>
<dbReference type="GO" id="GO:0051301">
    <property type="term" value="P:cell division"/>
    <property type="evidence" value="ECO:0007669"/>
    <property type="project" value="UniProtKB-KW"/>
</dbReference>
<dbReference type="GeneID" id="9686721"/>
<reference evidence="10 11" key="1">
    <citation type="journal article" date="2009" name="Science">
        <title>Green evolution and dynamic adaptations revealed by genomes of the marine picoeukaryotes Micromonas.</title>
        <authorList>
            <person name="Worden A.Z."/>
            <person name="Lee J.H."/>
            <person name="Mock T."/>
            <person name="Rouze P."/>
            <person name="Simmons M.P."/>
            <person name="Aerts A.L."/>
            <person name="Allen A.E."/>
            <person name="Cuvelier M.L."/>
            <person name="Derelle E."/>
            <person name="Everett M.V."/>
            <person name="Foulon E."/>
            <person name="Grimwood J."/>
            <person name="Gundlach H."/>
            <person name="Henrissat B."/>
            <person name="Napoli C."/>
            <person name="McDonald S.M."/>
            <person name="Parker M.S."/>
            <person name="Rombauts S."/>
            <person name="Salamov A."/>
            <person name="Von Dassow P."/>
            <person name="Badger J.H."/>
            <person name="Coutinho P.M."/>
            <person name="Demir E."/>
            <person name="Dubchak I."/>
            <person name="Gentemann C."/>
            <person name="Eikrem W."/>
            <person name="Gready J.E."/>
            <person name="John U."/>
            <person name="Lanier W."/>
            <person name="Lindquist E.A."/>
            <person name="Lucas S."/>
            <person name="Mayer K.F."/>
            <person name="Moreau H."/>
            <person name="Not F."/>
            <person name="Otillar R."/>
            <person name="Panaud O."/>
            <person name="Pangilinan J."/>
            <person name="Paulsen I."/>
            <person name="Piegu B."/>
            <person name="Poliakov A."/>
            <person name="Robbens S."/>
            <person name="Schmutz J."/>
            <person name="Toulza E."/>
            <person name="Wyss T."/>
            <person name="Zelensky A."/>
            <person name="Zhou K."/>
            <person name="Armbrust E.V."/>
            <person name="Bhattacharya D."/>
            <person name="Goodenough U.W."/>
            <person name="Van de Peer Y."/>
            <person name="Grigoriev I.V."/>
        </authorList>
    </citation>
    <scope>NUCLEOTIDE SEQUENCE [LARGE SCALE GENOMIC DNA]</scope>
    <source>
        <strain evidence="10 11">CCMP1545</strain>
    </source>
</reference>
<dbReference type="InterPro" id="IPR053958">
    <property type="entry name" value="HMGCR/SNAP/NPC1-like_SSD"/>
</dbReference>
<evidence type="ECO:0000256" key="7">
    <source>
        <dbReference type="SAM" id="MobiDB-lite"/>
    </source>
</evidence>
<dbReference type="eggNOG" id="KOG3664">
    <property type="taxonomic scope" value="Eukaryota"/>
</dbReference>
<dbReference type="STRING" id="564608.C1MZU6"/>
<keyword evidence="10" id="KW-0131">Cell cycle</keyword>
<evidence type="ECO:0000256" key="4">
    <source>
        <dbReference type="ARBA" id="ARBA00023136"/>
    </source>
</evidence>
<name>C1MZU6_MICPC</name>
<gene>
    <name evidence="10" type="ORF">MICPUCDRAFT_48131</name>
</gene>
<keyword evidence="11" id="KW-1185">Reference proteome</keyword>
<comment type="subcellular location">
    <subcellularLocation>
        <location evidence="1">Membrane</location>
        <topology evidence="1">Multi-pass membrane protein</topology>
    </subcellularLocation>
</comment>
<dbReference type="Gene3D" id="1.20.1640.10">
    <property type="entry name" value="Multidrug efflux transporter AcrB transmembrane domain"/>
    <property type="match status" value="2"/>
</dbReference>
<feature type="compositionally biased region" description="Polar residues" evidence="7">
    <location>
        <begin position="605"/>
        <end position="619"/>
    </location>
</feature>
<dbReference type="SUPFAM" id="SSF82866">
    <property type="entry name" value="Multidrug efflux transporter AcrB transmembrane domain"/>
    <property type="match status" value="2"/>
</dbReference>
<dbReference type="InterPro" id="IPR052081">
    <property type="entry name" value="Dispatched_Hh_regulator"/>
</dbReference>
<evidence type="ECO:0000256" key="8">
    <source>
        <dbReference type="SAM" id="Phobius"/>
    </source>
</evidence>
<evidence type="ECO:0000256" key="6">
    <source>
        <dbReference type="ARBA" id="ARBA00038046"/>
    </source>
</evidence>
<feature type="region of interest" description="Disordered" evidence="7">
    <location>
        <begin position="562"/>
        <end position="645"/>
    </location>
</feature>
<keyword evidence="10" id="KW-0132">Cell division</keyword>
<sequence>MAEMGVQPTHEPSRQKPAGVFSDPFGWYAERATRRPRLMFFCAWTFVIALCAAGLPYFEQTESSEYDWLIGTDETVRRSYALKSAQEDLALYSTNNERSVKNTDQLLQFVYEAEGNTDNLLTPTVLAEMMKIEKMFYENAKFASYCHAQSTDKTKCAESATASAITRLFYKTTIQQDANGNTAVTQTPVMTYVDFKTTFSLTTPLDLTSQAAIDAHLAFILSAPNGLYAAALAAGQSDLIKNTGAGIDAALADSAKLLPNFFDATWSATNLKTKYIQSFYFLGLPLSGYANPYVSQETQSEPGNDLIVQVSDELKLHFGMKETLLKSPFQSEATFATTANERVKVYWFSQPVMEKEWELISNKDLRFAILSFIGVGMYMAYHTRSVLISLTSMSMTVCSIFVAFFLFRVVCQIVFFQFINFLIIFVVLGIGADDVFVFMDAFHQSLDELQSAGEPATLPHRIRHTMKRALHAIFVTSLTTAGAFCATALSPLVPLRSFGVFSAMVILCVFTLNALILPPLTVMYTRSLAGRGWCASILIVCTFGLCGTKKYEDPGESLNGSQYVVGVDEPAPPPPPPLSNNPFLKMVASPAQQPSPASQNPNNPFAATSGSQNPNNPFAATSGPVVEGATPSVEEKLRPDPAEKRDTKKLRFTERFFYQHYYKFLKSPARFLVLLAFAGLFFLGAYLWLQLDLPTEPEQWFPADHMFQQYQELATNKVFSAAPTLVNVSIVWGIGGVDDSNTNPWIPSDLGNVVYAENFDPSTAAAQAYIMRVYETLKTAACAKSACVGSLLINPLYEIRNILGQTSSTGALNAGFYYWLNCGEGNGYSGVTVNSLNPTVGSASSGYCQTTCGGVTVTCSGTATTVDPTTNPLTGDAFNAAMCAYANVEDTKVQYPSHVGFFTSSCATSPASRASFMLMDAASSLRMPVAPVAFKEVRDAWNDFAATWNADAPSELGAGSATSTNPFWLWSVTSLSLMDNVYLGFKVCFPMVFVVLSISTCNVVLAFYSMVTIAGIVTTVIGVGAGGIQGWDLGTAEAIAAVIVIGFSVDYCVHLANAYIENDAVDRQSRTRSALTTMGISVTAGAITTIIAGVFLSMCILLFFVKFSFLICWTIFSSYVWAVVFFGALCMTAGPSGNFGDISWVFDALFCRKKKD</sequence>
<protein>
    <submittedName>
        <fullName evidence="10">Resistance-nodulation-cell division superfamily</fullName>
    </submittedName>
</protein>
<proteinExistence type="inferred from homology"/>
<feature type="domain" description="SSD" evidence="9">
    <location>
        <begin position="388"/>
        <end position="523"/>
    </location>
</feature>
<keyword evidence="2 8" id="KW-0812">Transmembrane</keyword>
<feature type="compositionally biased region" description="Low complexity" evidence="7">
    <location>
        <begin position="588"/>
        <end position="604"/>
    </location>
</feature>
<evidence type="ECO:0000313" key="11">
    <source>
        <dbReference type="Proteomes" id="UP000001876"/>
    </source>
</evidence>
<evidence type="ECO:0000256" key="3">
    <source>
        <dbReference type="ARBA" id="ARBA00022989"/>
    </source>
</evidence>
<evidence type="ECO:0000256" key="5">
    <source>
        <dbReference type="ARBA" id="ARBA00023180"/>
    </source>
</evidence>
<dbReference type="PANTHER" id="PTHR45951">
    <property type="entry name" value="PROTEIN DISPATCHED-RELATED"/>
    <property type="match status" value="1"/>
</dbReference>
<feature type="transmembrane region" description="Helical" evidence="8">
    <location>
        <begin position="1080"/>
        <end position="1104"/>
    </location>
</feature>
<keyword evidence="4 8" id="KW-0472">Membrane</keyword>
<feature type="transmembrane region" description="Helical" evidence="8">
    <location>
        <begin position="1005"/>
        <end position="1026"/>
    </location>
</feature>
<feature type="transmembrane region" description="Helical" evidence="8">
    <location>
        <begin position="1038"/>
        <end position="1060"/>
    </location>
</feature>
<feature type="transmembrane region" description="Helical" evidence="8">
    <location>
        <begin position="981"/>
        <end position="998"/>
    </location>
</feature>
<dbReference type="Proteomes" id="UP000001876">
    <property type="component" value="Unassembled WGS sequence"/>
</dbReference>
<dbReference type="EMBL" id="GG663743">
    <property type="protein sequence ID" value="EEH54664.1"/>
    <property type="molecule type" value="Genomic_DNA"/>
</dbReference>
<feature type="transmembrane region" description="Helical" evidence="8">
    <location>
        <begin position="38"/>
        <end position="58"/>
    </location>
</feature>
<dbReference type="GO" id="GO:0016020">
    <property type="term" value="C:membrane"/>
    <property type="evidence" value="ECO:0007669"/>
    <property type="project" value="UniProtKB-SubCell"/>
</dbReference>
<dbReference type="KEGG" id="mpp:MICPUCDRAFT_48131"/>
<feature type="compositionally biased region" description="Basic and acidic residues" evidence="7">
    <location>
        <begin position="633"/>
        <end position="645"/>
    </location>
</feature>
<dbReference type="RefSeq" id="XP_003061014.1">
    <property type="nucleotide sequence ID" value="XM_003060968.1"/>
</dbReference>
<feature type="transmembrane region" description="Helical" evidence="8">
    <location>
        <begin position="386"/>
        <end position="407"/>
    </location>
</feature>
<dbReference type="GO" id="GO:0022857">
    <property type="term" value="F:transmembrane transporter activity"/>
    <property type="evidence" value="ECO:0007669"/>
    <property type="project" value="TreeGrafter"/>
</dbReference>
<dbReference type="AlphaFoldDB" id="C1MZU6"/>
<organism evidence="11">
    <name type="scientific">Micromonas pusilla (strain CCMP1545)</name>
    <name type="common">Picoplanktonic green alga</name>
    <dbReference type="NCBI Taxonomy" id="564608"/>
    <lineage>
        <taxon>Eukaryota</taxon>
        <taxon>Viridiplantae</taxon>
        <taxon>Chlorophyta</taxon>
        <taxon>Mamiellophyceae</taxon>
        <taxon>Mamiellales</taxon>
        <taxon>Mamiellaceae</taxon>
        <taxon>Micromonas</taxon>
    </lineage>
</organism>
<accession>C1MZU6</accession>
<feature type="transmembrane region" description="Helical" evidence="8">
    <location>
        <begin position="413"/>
        <end position="432"/>
    </location>
</feature>
<dbReference type="PROSITE" id="PS50156">
    <property type="entry name" value="SSD"/>
    <property type="match status" value="1"/>
</dbReference>
<dbReference type="Pfam" id="PF12349">
    <property type="entry name" value="Sterol-sensing"/>
    <property type="match status" value="1"/>
</dbReference>
<dbReference type="OrthoDB" id="429851at2759"/>
<keyword evidence="5" id="KW-0325">Glycoprotein</keyword>
<feature type="transmembrane region" description="Helical" evidence="8">
    <location>
        <begin position="469"/>
        <end position="492"/>
    </location>
</feature>
<keyword evidence="3 8" id="KW-1133">Transmembrane helix</keyword>
<comment type="similarity">
    <text evidence="6">Belongs to the dispatched family.</text>
</comment>
<feature type="transmembrane region" description="Helical" evidence="8">
    <location>
        <begin position="498"/>
        <end position="517"/>
    </location>
</feature>
<evidence type="ECO:0000259" key="9">
    <source>
        <dbReference type="PROSITE" id="PS50156"/>
    </source>
</evidence>
<evidence type="ECO:0000256" key="2">
    <source>
        <dbReference type="ARBA" id="ARBA00022692"/>
    </source>
</evidence>
<feature type="compositionally biased region" description="Pro residues" evidence="7">
    <location>
        <begin position="570"/>
        <end position="579"/>
    </location>
</feature>
<feature type="transmembrane region" description="Helical" evidence="8">
    <location>
        <begin position="671"/>
        <end position="689"/>
    </location>
</feature>
<feature type="transmembrane region" description="Helical" evidence="8">
    <location>
        <begin position="1110"/>
        <end position="1130"/>
    </location>
</feature>
<dbReference type="OMA" id="PFFYCRI"/>
<evidence type="ECO:0000256" key="1">
    <source>
        <dbReference type="ARBA" id="ARBA00004141"/>
    </source>
</evidence>
<evidence type="ECO:0000313" key="10">
    <source>
        <dbReference type="EMBL" id="EEH54664.1"/>
    </source>
</evidence>